<dbReference type="RefSeq" id="XP_019030765.1">
    <property type="nucleotide sequence ID" value="XM_019177184.1"/>
</dbReference>
<comment type="caution">
    <text evidence="4">The sequence shown here is derived from an EMBL/GenBank/DDBJ whole genome shotgun (WGS) entry which is preliminary data.</text>
</comment>
<evidence type="ECO:0000256" key="1">
    <source>
        <dbReference type="ARBA" id="ARBA00022729"/>
    </source>
</evidence>
<gene>
    <name evidence="4" type="ORF">L198_05088</name>
</gene>
<sequence length="185" mass="18785">MRYAFLLLSSLASCALATLSITEPSAAHWWVGNSANTLAWDGKDPAEFSVFLANPDVNILTSMLALASIVPTYQTSLTMNPGDATPATGYTILVTNPLNSSDVYATSETFEIKKEGSSYPPQGVAVNASATAEGTGMQSGSGLASIASATSSSSSSSSQVGKGVVSYGALGLVAVSGLIAFTQSL</sequence>
<name>A0A1E3J070_9TREE</name>
<reference evidence="4 5" key="1">
    <citation type="submission" date="2016-06" db="EMBL/GenBank/DDBJ databases">
        <title>Evolution of pathogenesis and genome organization in the Tremellales.</title>
        <authorList>
            <person name="Cuomo C."/>
            <person name="Litvintseva A."/>
            <person name="Heitman J."/>
            <person name="Chen Y."/>
            <person name="Sun S."/>
            <person name="Springer D."/>
            <person name="Dromer F."/>
            <person name="Young S."/>
            <person name="Zeng Q."/>
            <person name="Chapman S."/>
            <person name="Gujja S."/>
            <person name="Saif S."/>
            <person name="Birren B."/>
        </authorList>
    </citation>
    <scope>NUCLEOTIDE SEQUENCE [LARGE SCALE GENOMIC DNA]</scope>
    <source>
        <strain evidence="4 5">CBS 7118</strain>
    </source>
</reference>
<evidence type="ECO:0000313" key="5">
    <source>
        <dbReference type="Proteomes" id="UP000094819"/>
    </source>
</evidence>
<evidence type="ECO:0000256" key="2">
    <source>
        <dbReference type="SAM" id="SignalP"/>
    </source>
</evidence>
<evidence type="ECO:0000259" key="3">
    <source>
        <dbReference type="Pfam" id="PF10342"/>
    </source>
</evidence>
<feature type="signal peptide" evidence="2">
    <location>
        <begin position="1"/>
        <end position="17"/>
    </location>
</feature>
<accession>A0A1E3J070</accession>
<keyword evidence="1 2" id="KW-0732">Signal</keyword>
<feature type="chain" id="PRO_5009130056" description="Yeast cell wall synthesis Kre9/Knh1-like N-terminal domain-containing protein" evidence="2">
    <location>
        <begin position="18"/>
        <end position="185"/>
    </location>
</feature>
<dbReference type="OrthoDB" id="2576580at2759"/>
<feature type="domain" description="Yeast cell wall synthesis Kre9/Knh1-like N-terminal" evidence="3">
    <location>
        <begin position="24"/>
        <end position="112"/>
    </location>
</feature>
<dbReference type="EMBL" id="AWGH01000015">
    <property type="protein sequence ID" value="ODN94234.1"/>
    <property type="molecule type" value="Genomic_DNA"/>
</dbReference>
<evidence type="ECO:0000313" key="4">
    <source>
        <dbReference type="EMBL" id="ODN94234.1"/>
    </source>
</evidence>
<dbReference type="Pfam" id="PF10342">
    <property type="entry name" value="Kre9_KNH"/>
    <property type="match status" value="1"/>
</dbReference>
<dbReference type="InterPro" id="IPR018466">
    <property type="entry name" value="Kre9/Knh1-like_N"/>
</dbReference>
<dbReference type="AlphaFoldDB" id="A0A1E3J070"/>
<dbReference type="Proteomes" id="UP000094819">
    <property type="component" value="Unassembled WGS sequence"/>
</dbReference>
<dbReference type="GeneID" id="30194301"/>
<protein>
    <recommendedName>
        <fullName evidence="3">Yeast cell wall synthesis Kre9/Knh1-like N-terminal domain-containing protein</fullName>
    </recommendedName>
</protein>
<keyword evidence="5" id="KW-1185">Reference proteome</keyword>
<proteinExistence type="predicted"/>
<organism evidence="4 5">
    <name type="scientific">Cryptococcus wingfieldii CBS 7118</name>
    <dbReference type="NCBI Taxonomy" id="1295528"/>
    <lineage>
        <taxon>Eukaryota</taxon>
        <taxon>Fungi</taxon>
        <taxon>Dikarya</taxon>
        <taxon>Basidiomycota</taxon>
        <taxon>Agaricomycotina</taxon>
        <taxon>Tremellomycetes</taxon>
        <taxon>Tremellales</taxon>
        <taxon>Cryptococcaceae</taxon>
        <taxon>Cryptococcus</taxon>
    </lineage>
</organism>